<feature type="domain" description="RNA polymerase sigma factor 70 region 4 type 2" evidence="6">
    <location>
        <begin position="121"/>
        <end position="171"/>
    </location>
</feature>
<sequence length="181" mass="21310">MDIVDRLKNRDETALRLLMNEYGDTLMRIAFLLVRDRQAAEEAVQDTFIQAYRRIGQLQDASKLKSWLIRIVINRCRMKQRTWSWRNIFPGGGAEELPDAELTGSAGADELVMKYIDQHHLVQAVQQLDYMYRECIVLYYFQEMSIQEIADQLKSKENTIKSRLARGRSQLRRLLEEDKQP</sequence>
<dbReference type="InterPro" id="IPR013324">
    <property type="entry name" value="RNA_pol_sigma_r3/r4-like"/>
</dbReference>
<gene>
    <name evidence="7" type="ORF">AR543_13750</name>
</gene>
<dbReference type="AlphaFoldDB" id="A0A172ZH51"/>
<keyword evidence="2" id="KW-0805">Transcription regulation</keyword>
<dbReference type="PANTHER" id="PTHR43133:SF51">
    <property type="entry name" value="RNA POLYMERASE SIGMA FACTOR"/>
    <property type="match status" value="1"/>
</dbReference>
<evidence type="ECO:0000259" key="6">
    <source>
        <dbReference type="Pfam" id="PF08281"/>
    </source>
</evidence>
<keyword evidence="8" id="KW-1185">Reference proteome</keyword>
<evidence type="ECO:0000256" key="3">
    <source>
        <dbReference type="ARBA" id="ARBA00023082"/>
    </source>
</evidence>
<dbReference type="KEGG" id="pbv:AR543_13750"/>
<reference evidence="7 8" key="2">
    <citation type="journal article" date="2016" name="Int. J. Syst. Evol. Microbiol.">
        <title>Paenibacillus bovis sp. nov., isolated from raw yak (Bos grunniens) milk.</title>
        <authorList>
            <person name="Gao C."/>
            <person name="Han J."/>
            <person name="Liu Z."/>
            <person name="Xu X."/>
            <person name="Hang F."/>
            <person name="Wu Z."/>
        </authorList>
    </citation>
    <scope>NUCLEOTIDE SEQUENCE [LARGE SCALE GENOMIC DNA]</scope>
    <source>
        <strain evidence="7 8">BD3526</strain>
    </source>
</reference>
<evidence type="ECO:0000313" key="8">
    <source>
        <dbReference type="Proteomes" id="UP000078148"/>
    </source>
</evidence>
<evidence type="ECO:0000259" key="5">
    <source>
        <dbReference type="Pfam" id="PF04542"/>
    </source>
</evidence>
<dbReference type="Pfam" id="PF04542">
    <property type="entry name" value="Sigma70_r2"/>
    <property type="match status" value="1"/>
</dbReference>
<dbReference type="CDD" id="cd06171">
    <property type="entry name" value="Sigma70_r4"/>
    <property type="match status" value="1"/>
</dbReference>
<proteinExistence type="inferred from homology"/>
<keyword evidence="3" id="KW-0731">Sigma factor</keyword>
<dbReference type="Pfam" id="PF08281">
    <property type="entry name" value="Sigma70_r4_2"/>
    <property type="match status" value="1"/>
</dbReference>
<dbReference type="STRING" id="1616788.AR543_13750"/>
<dbReference type="InterPro" id="IPR013325">
    <property type="entry name" value="RNA_pol_sigma_r2"/>
</dbReference>
<dbReference type="InterPro" id="IPR039425">
    <property type="entry name" value="RNA_pol_sigma-70-like"/>
</dbReference>
<dbReference type="PANTHER" id="PTHR43133">
    <property type="entry name" value="RNA POLYMERASE ECF-TYPE SIGMA FACTO"/>
    <property type="match status" value="1"/>
</dbReference>
<dbReference type="InterPro" id="IPR036388">
    <property type="entry name" value="WH-like_DNA-bd_sf"/>
</dbReference>
<dbReference type="SUPFAM" id="SSF88659">
    <property type="entry name" value="Sigma3 and sigma4 domains of RNA polymerase sigma factors"/>
    <property type="match status" value="1"/>
</dbReference>
<dbReference type="NCBIfam" id="TIGR02937">
    <property type="entry name" value="sigma70-ECF"/>
    <property type="match status" value="1"/>
</dbReference>
<dbReference type="Gene3D" id="1.10.10.10">
    <property type="entry name" value="Winged helix-like DNA-binding domain superfamily/Winged helix DNA-binding domain"/>
    <property type="match status" value="1"/>
</dbReference>
<dbReference type="SUPFAM" id="SSF88946">
    <property type="entry name" value="Sigma2 domain of RNA polymerase sigma factors"/>
    <property type="match status" value="1"/>
</dbReference>
<dbReference type="Gene3D" id="1.10.1740.10">
    <property type="match status" value="1"/>
</dbReference>
<dbReference type="InterPro" id="IPR014284">
    <property type="entry name" value="RNA_pol_sigma-70_dom"/>
</dbReference>
<accession>A0A172ZH51</accession>
<feature type="domain" description="RNA polymerase sigma-70 region 2" evidence="5">
    <location>
        <begin position="18"/>
        <end position="82"/>
    </location>
</feature>
<reference evidence="8" key="1">
    <citation type="submission" date="2015-10" db="EMBL/GenBank/DDBJ databases">
        <title>Genome of Paenibacillus bovis sp. nov.</title>
        <authorList>
            <person name="Wu Z."/>
            <person name="Gao C."/>
            <person name="Liu Z."/>
            <person name="Zheng H."/>
        </authorList>
    </citation>
    <scope>NUCLEOTIDE SEQUENCE [LARGE SCALE GENOMIC DNA]</scope>
    <source>
        <strain evidence="8">BD3526</strain>
    </source>
</reference>
<dbReference type="InterPro" id="IPR013249">
    <property type="entry name" value="RNA_pol_sigma70_r4_t2"/>
</dbReference>
<comment type="similarity">
    <text evidence="1">Belongs to the sigma-70 factor family. ECF subfamily.</text>
</comment>
<keyword evidence="4" id="KW-0804">Transcription</keyword>
<evidence type="ECO:0000313" key="7">
    <source>
        <dbReference type="EMBL" id="ANF96965.1"/>
    </source>
</evidence>
<dbReference type="EMBL" id="CP013023">
    <property type="protein sequence ID" value="ANF96965.1"/>
    <property type="molecule type" value="Genomic_DNA"/>
</dbReference>
<dbReference type="Proteomes" id="UP000078148">
    <property type="component" value="Chromosome"/>
</dbReference>
<evidence type="ECO:0000256" key="4">
    <source>
        <dbReference type="ARBA" id="ARBA00023163"/>
    </source>
</evidence>
<protein>
    <submittedName>
        <fullName evidence="7">RNA polymerase</fullName>
    </submittedName>
</protein>
<dbReference type="GO" id="GO:0016987">
    <property type="term" value="F:sigma factor activity"/>
    <property type="evidence" value="ECO:0007669"/>
    <property type="project" value="UniProtKB-KW"/>
</dbReference>
<evidence type="ECO:0000256" key="1">
    <source>
        <dbReference type="ARBA" id="ARBA00010641"/>
    </source>
</evidence>
<dbReference type="InterPro" id="IPR007627">
    <property type="entry name" value="RNA_pol_sigma70_r2"/>
</dbReference>
<organism evidence="7 8">
    <name type="scientific">Paenibacillus bovis</name>
    <dbReference type="NCBI Taxonomy" id="1616788"/>
    <lineage>
        <taxon>Bacteria</taxon>
        <taxon>Bacillati</taxon>
        <taxon>Bacillota</taxon>
        <taxon>Bacilli</taxon>
        <taxon>Bacillales</taxon>
        <taxon>Paenibacillaceae</taxon>
        <taxon>Paenibacillus</taxon>
    </lineage>
</organism>
<evidence type="ECO:0000256" key="2">
    <source>
        <dbReference type="ARBA" id="ARBA00023015"/>
    </source>
</evidence>
<dbReference type="GO" id="GO:0006352">
    <property type="term" value="P:DNA-templated transcription initiation"/>
    <property type="evidence" value="ECO:0007669"/>
    <property type="project" value="InterPro"/>
</dbReference>
<dbReference type="GO" id="GO:0003677">
    <property type="term" value="F:DNA binding"/>
    <property type="evidence" value="ECO:0007669"/>
    <property type="project" value="InterPro"/>
</dbReference>
<name>A0A172ZH51_9BACL</name>